<proteinExistence type="predicted"/>
<dbReference type="RefSeq" id="WP_207327596.1">
    <property type="nucleotide sequence ID" value="NZ_JAFMYW010000001.1"/>
</dbReference>
<reference evidence="1 2" key="1">
    <citation type="submission" date="2021-03" db="EMBL/GenBank/DDBJ databases">
        <title>Fibrella sp. HMF5405 genome sequencing and assembly.</title>
        <authorList>
            <person name="Kang H."/>
            <person name="Kim H."/>
            <person name="Bae S."/>
            <person name="Joh K."/>
        </authorList>
    </citation>
    <scope>NUCLEOTIDE SEQUENCE [LARGE SCALE GENOMIC DNA]</scope>
    <source>
        <strain evidence="1 2">HMF5405</strain>
    </source>
</reference>
<evidence type="ECO:0000313" key="1">
    <source>
        <dbReference type="EMBL" id="MBO0947691.1"/>
    </source>
</evidence>
<name>A0ABS3JCG7_9BACT</name>
<evidence type="ECO:0000313" key="2">
    <source>
        <dbReference type="Proteomes" id="UP000664628"/>
    </source>
</evidence>
<dbReference type="Proteomes" id="UP000664628">
    <property type="component" value="Unassembled WGS sequence"/>
</dbReference>
<organism evidence="1 2">
    <name type="scientific">Fibrella forsythiae</name>
    <dbReference type="NCBI Taxonomy" id="2817061"/>
    <lineage>
        <taxon>Bacteria</taxon>
        <taxon>Pseudomonadati</taxon>
        <taxon>Bacteroidota</taxon>
        <taxon>Cytophagia</taxon>
        <taxon>Cytophagales</taxon>
        <taxon>Spirosomataceae</taxon>
        <taxon>Fibrella</taxon>
    </lineage>
</organism>
<accession>A0ABS3JCG7</accession>
<protein>
    <recommendedName>
        <fullName evidence="3">DUF1425 domain-containing protein</fullName>
    </recommendedName>
</protein>
<dbReference type="EMBL" id="JAFMYW010000001">
    <property type="protein sequence ID" value="MBO0947691.1"/>
    <property type="molecule type" value="Genomic_DNA"/>
</dbReference>
<sequence>MHFAKLSCAFFLLVLTGCGSDKSSYKSQPNPVRDLLIDRIFWTPKAIANRPGTRVNEHRFSITNTSSQHRYRQIQLRFDYFDDHFRRIDEKRVVIDREIEAATAVAIPPIQAGITHPLARSAEVRVEKAVAD</sequence>
<keyword evidence="2" id="KW-1185">Reference proteome</keyword>
<dbReference type="PROSITE" id="PS51257">
    <property type="entry name" value="PROKAR_LIPOPROTEIN"/>
    <property type="match status" value="1"/>
</dbReference>
<gene>
    <name evidence="1" type="ORF">J2I46_03805</name>
</gene>
<comment type="caution">
    <text evidence="1">The sequence shown here is derived from an EMBL/GenBank/DDBJ whole genome shotgun (WGS) entry which is preliminary data.</text>
</comment>
<evidence type="ECO:0008006" key="3">
    <source>
        <dbReference type="Google" id="ProtNLM"/>
    </source>
</evidence>